<accession>A0A1H5J9M5</accession>
<keyword evidence="2" id="KW-1185">Reference proteome</keyword>
<proteinExistence type="predicted"/>
<dbReference type="Gene3D" id="2.60.120.330">
    <property type="entry name" value="B-lactam Antibiotic, Isopenicillin N Synthase, Chain"/>
    <property type="match status" value="1"/>
</dbReference>
<evidence type="ECO:0000313" key="1">
    <source>
        <dbReference type="EMBL" id="SEE49213.1"/>
    </source>
</evidence>
<dbReference type="InterPro" id="IPR027443">
    <property type="entry name" value="IPNS-like_sf"/>
</dbReference>
<name>A0A1H5J9M5_PSEDM</name>
<dbReference type="EMBL" id="FNUD01000002">
    <property type="protein sequence ID" value="SEE49213.1"/>
    <property type="molecule type" value="Genomic_DNA"/>
</dbReference>
<comment type="caution">
    <text evidence="1">The sequence shown here is derived from an EMBL/GenBank/DDBJ whole genome shotgun (WGS) entry which is preliminary data.</text>
</comment>
<sequence>MVDPRSASYRGGLTLPSPLLQAHAQAMYPALALERARLSGSRLVFDSADGFVRSISQGFFLLKIPRGLVCEPVDQFARQFYLPAGGYRDMEVPGLYQGYFDRPDDQWENFYIERGNWHLLPQAVAMPGAHMASIGLHVLRNTLAFLELPVADWPRVSGGLSDNGGYQMLAFNHFRSSKNARGCKFHRDPGWVTVRRSIEPGMFAWVDGQIRAINPLPGYFIINFGSYFEVLTERLATPVRANIHGVAQLEPRPSEHERTTCTLFLGSALNAHLYQYRNGRAVVS</sequence>
<dbReference type="Proteomes" id="UP000183613">
    <property type="component" value="Unassembled WGS sequence"/>
</dbReference>
<protein>
    <recommendedName>
        <fullName evidence="3">Isopenicillin N synthase</fullName>
    </recommendedName>
</protein>
<evidence type="ECO:0008006" key="3">
    <source>
        <dbReference type="Google" id="ProtNLM"/>
    </source>
</evidence>
<dbReference type="SUPFAM" id="SSF51197">
    <property type="entry name" value="Clavaminate synthase-like"/>
    <property type="match status" value="1"/>
</dbReference>
<evidence type="ECO:0000313" key="2">
    <source>
        <dbReference type="Proteomes" id="UP000183613"/>
    </source>
</evidence>
<dbReference type="OrthoDB" id="6456709at2"/>
<organism evidence="1 2">
    <name type="scientific">Pseudomonas deceptionensis</name>
    <dbReference type="NCBI Taxonomy" id="882211"/>
    <lineage>
        <taxon>Bacteria</taxon>
        <taxon>Pseudomonadati</taxon>
        <taxon>Pseudomonadota</taxon>
        <taxon>Gammaproteobacteria</taxon>
        <taxon>Pseudomonadales</taxon>
        <taxon>Pseudomonadaceae</taxon>
        <taxon>Pseudomonas</taxon>
    </lineage>
</organism>
<reference evidence="1" key="1">
    <citation type="submission" date="2016-10" db="EMBL/GenBank/DDBJ databases">
        <authorList>
            <person name="Varghese N."/>
            <person name="Submissions S."/>
        </authorList>
    </citation>
    <scope>NUCLEOTIDE SEQUENCE [LARGE SCALE GENOMIC DNA]</scope>
    <source>
        <strain evidence="1">LMG 25555</strain>
    </source>
</reference>
<dbReference type="RefSeq" id="WP_048361356.1">
    <property type="nucleotide sequence ID" value="NZ_FNUD01000002.1"/>
</dbReference>
<gene>
    <name evidence="1" type="ORF">SAMN04489800_1001</name>
</gene>
<dbReference type="AlphaFoldDB" id="A0A1H5J9M5"/>